<dbReference type="InterPro" id="IPR025135">
    <property type="entry name" value="DUF4060"/>
</dbReference>
<name>A0ABQ1FZE9_9GAMM</name>
<protein>
    <recommendedName>
        <fullName evidence="3">DUF4060 family protein</fullName>
    </recommendedName>
</protein>
<comment type="caution">
    <text evidence="1">The sequence shown here is derived from an EMBL/GenBank/DDBJ whole genome shotgun (WGS) entry which is preliminary data.</text>
</comment>
<dbReference type="EMBL" id="BMFZ01000001">
    <property type="protein sequence ID" value="GGA33649.1"/>
    <property type="molecule type" value="Genomic_DNA"/>
</dbReference>
<organism evidence="1 2">
    <name type="scientific">Hafnia psychrotolerans</name>
    <dbReference type="NCBI Taxonomy" id="1477018"/>
    <lineage>
        <taxon>Bacteria</taxon>
        <taxon>Pseudomonadati</taxon>
        <taxon>Pseudomonadota</taxon>
        <taxon>Gammaproteobacteria</taxon>
        <taxon>Enterobacterales</taxon>
        <taxon>Hafniaceae</taxon>
        <taxon>Hafnia</taxon>
    </lineage>
</organism>
<dbReference type="Proteomes" id="UP000627464">
    <property type="component" value="Unassembled WGS sequence"/>
</dbReference>
<evidence type="ECO:0000313" key="2">
    <source>
        <dbReference type="Proteomes" id="UP000627464"/>
    </source>
</evidence>
<proteinExistence type="predicted"/>
<sequence>MRHIIRGQPTPVERRAADAALTAHQQKYGDYARSKNCETYQVRVAGRNYSIEVMNRKASYVATVMNHHRSLSKICGVPA</sequence>
<reference evidence="2" key="1">
    <citation type="journal article" date="2019" name="Int. J. Syst. Evol. Microbiol.">
        <title>The Global Catalogue of Microorganisms (GCM) 10K type strain sequencing project: providing services to taxonomists for standard genome sequencing and annotation.</title>
        <authorList>
            <consortium name="The Broad Institute Genomics Platform"/>
            <consortium name="The Broad Institute Genome Sequencing Center for Infectious Disease"/>
            <person name="Wu L."/>
            <person name="Ma J."/>
        </authorList>
    </citation>
    <scope>NUCLEOTIDE SEQUENCE [LARGE SCALE GENOMIC DNA]</scope>
    <source>
        <strain evidence="2">CGMCC 1.12806</strain>
    </source>
</reference>
<dbReference type="Pfam" id="PF13269">
    <property type="entry name" value="DUF4060"/>
    <property type="match status" value="1"/>
</dbReference>
<evidence type="ECO:0000313" key="1">
    <source>
        <dbReference type="EMBL" id="GGA33649.1"/>
    </source>
</evidence>
<keyword evidence="2" id="KW-1185">Reference proteome</keyword>
<gene>
    <name evidence="1" type="ORF">GCM10011328_05610</name>
</gene>
<evidence type="ECO:0008006" key="3">
    <source>
        <dbReference type="Google" id="ProtNLM"/>
    </source>
</evidence>
<accession>A0ABQ1FZE9</accession>
<dbReference type="RefSeq" id="WP_188470181.1">
    <property type="nucleotide sequence ID" value="NZ_BMFZ01000001.1"/>
</dbReference>